<evidence type="ECO:0000313" key="1">
    <source>
        <dbReference type="EMBL" id="ABC29616.1"/>
    </source>
</evidence>
<dbReference type="KEGG" id="hch:HCH_02838"/>
<protein>
    <submittedName>
        <fullName evidence="1">Uncharacterized protein</fullName>
    </submittedName>
</protein>
<dbReference type="AlphaFoldDB" id="Q2SIA8"/>
<organism evidence="1 2">
    <name type="scientific">Hahella chejuensis (strain KCTC 2396)</name>
    <dbReference type="NCBI Taxonomy" id="349521"/>
    <lineage>
        <taxon>Bacteria</taxon>
        <taxon>Pseudomonadati</taxon>
        <taxon>Pseudomonadota</taxon>
        <taxon>Gammaproteobacteria</taxon>
        <taxon>Oceanospirillales</taxon>
        <taxon>Hahellaceae</taxon>
        <taxon>Hahella</taxon>
    </lineage>
</organism>
<name>Q2SIA8_HAHCH</name>
<dbReference type="HOGENOM" id="CLU_3136285_0_0_6"/>
<accession>Q2SIA8</accession>
<gene>
    <name evidence="1" type="ordered locus">HCH_02838</name>
</gene>
<dbReference type="EMBL" id="CP000155">
    <property type="protein sequence ID" value="ABC29616.1"/>
    <property type="molecule type" value="Genomic_DNA"/>
</dbReference>
<dbReference type="Proteomes" id="UP000000238">
    <property type="component" value="Chromosome"/>
</dbReference>
<keyword evidence="2" id="KW-1185">Reference proteome</keyword>
<sequence length="49" mass="5566">MNHSQAERISSVHNKGINLTPCGEDCPGIKFNRYERIYLEQATDEDLAT</sequence>
<reference evidence="1 2" key="1">
    <citation type="journal article" date="2005" name="Nucleic Acids Res.">
        <title>Genomic blueprint of Hahella chejuensis, a marine microbe producing an algicidal agent.</title>
        <authorList>
            <person name="Jeong H."/>
            <person name="Yim J.H."/>
            <person name="Lee C."/>
            <person name="Choi S.-H."/>
            <person name="Park Y.K."/>
            <person name="Yoon S.H."/>
            <person name="Hur C.-G."/>
            <person name="Kang H.-Y."/>
            <person name="Kim D."/>
            <person name="Lee H.H."/>
            <person name="Park K.H."/>
            <person name="Park S.-H."/>
            <person name="Park H.-S."/>
            <person name="Lee H.K."/>
            <person name="Oh T.K."/>
            <person name="Kim J.F."/>
        </authorList>
    </citation>
    <scope>NUCLEOTIDE SEQUENCE [LARGE SCALE GENOMIC DNA]</scope>
    <source>
        <strain evidence="1 2">KCTC 2396</strain>
    </source>
</reference>
<proteinExistence type="predicted"/>
<evidence type="ECO:0000313" key="2">
    <source>
        <dbReference type="Proteomes" id="UP000000238"/>
    </source>
</evidence>